<dbReference type="InterPro" id="IPR034922">
    <property type="entry name" value="REX1-like_exo"/>
</dbReference>
<reference evidence="8 9" key="1">
    <citation type="submission" date="2024-07" db="EMBL/GenBank/DDBJ databases">
        <title>Chromosome-level genome assembly of the water stick insect Ranatra chinensis (Heteroptera: Nepidae).</title>
        <authorList>
            <person name="Liu X."/>
        </authorList>
    </citation>
    <scope>NUCLEOTIDE SEQUENCE [LARGE SCALE GENOMIC DNA]</scope>
    <source>
        <strain evidence="8">Cailab_2021Rc</strain>
        <tissue evidence="8">Muscle</tissue>
    </source>
</reference>
<dbReference type="SUPFAM" id="SSF53098">
    <property type="entry name" value="Ribonuclease H-like"/>
    <property type="match status" value="1"/>
</dbReference>
<evidence type="ECO:0000313" key="8">
    <source>
        <dbReference type="EMBL" id="KAL1110291.1"/>
    </source>
</evidence>
<dbReference type="CDD" id="cd06145">
    <property type="entry name" value="REX1_like"/>
    <property type="match status" value="1"/>
</dbReference>
<dbReference type="AlphaFoldDB" id="A0ABD0XSY8"/>
<keyword evidence="3" id="KW-0540">Nuclease</keyword>
<dbReference type="FunFam" id="3.30.420.10:FF:000031">
    <property type="entry name" value="RNA exonuclease 1"/>
    <property type="match status" value="1"/>
</dbReference>
<dbReference type="InterPro" id="IPR013520">
    <property type="entry name" value="Ribonucl_H"/>
</dbReference>
<evidence type="ECO:0000313" key="9">
    <source>
        <dbReference type="Proteomes" id="UP001558652"/>
    </source>
</evidence>
<name>A0ABD0XSY8_9HEMI</name>
<keyword evidence="5" id="KW-0269">Exonuclease</keyword>
<dbReference type="InterPro" id="IPR047021">
    <property type="entry name" value="REXO1/3/4-like"/>
</dbReference>
<gene>
    <name evidence="8" type="ORF">AAG570_008368</name>
</gene>
<feature type="domain" description="Exonuclease" evidence="7">
    <location>
        <begin position="53"/>
        <end position="193"/>
    </location>
</feature>
<keyword evidence="4" id="KW-0378">Hydrolase</keyword>
<dbReference type="EMBL" id="JBFDAA010000023">
    <property type="protein sequence ID" value="KAL1110291.1"/>
    <property type="molecule type" value="Genomic_DNA"/>
</dbReference>
<evidence type="ECO:0000256" key="2">
    <source>
        <dbReference type="ARBA" id="ARBA00006357"/>
    </source>
</evidence>
<accession>A0ABD0XSY8</accession>
<dbReference type="SMART" id="SM00479">
    <property type="entry name" value="EXOIII"/>
    <property type="match status" value="1"/>
</dbReference>
<organism evidence="8 9">
    <name type="scientific">Ranatra chinensis</name>
    <dbReference type="NCBI Taxonomy" id="642074"/>
    <lineage>
        <taxon>Eukaryota</taxon>
        <taxon>Metazoa</taxon>
        <taxon>Ecdysozoa</taxon>
        <taxon>Arthropoda</taxon>
        <taxon>Hexapoda</taxon>
        <taxon>Insecta</taxon>
        <taxon>Pterygota</taxon>
        <taxon>Neoptera</taxon>
        <taxon>Paraneoptera</taxon>
        <taxon>Hemiptera</taxon>
        <taxon>Heteroptera</taxon>
        <taxon>Panheteroptera</taxon>
        <taxon>Nepomorpha</taxon>
        <taxon>Nepidae</taxon>
        <taxon>Ranatrinae</taxon>
        <taxon>Ranatra</taxon>
    </lineage>
</organism>
<comment type="subcellular location">
    <subcellularLocation>
        <location evidence="1">Nucleus</location>
    </subcellularLocation>
</comment>
<evidence type="ECO:0000256" key="4">
    <source>
        <dbReference type="ARBA" id="ARBA00022801"/>
    </source>
</evidence>
<proteinExistence type="inferred from homology"/>
<dbReference type="GO" id="GO:0010629">
    <property type="term" value="P:negative regulation of gene expression"/>
    <property type="evidence" value="ECO:0007669"/>
    <property type="project" value="UniProtKB-ARBA"/>
</dbReference>
<dbReference type="GO" id="GO:0004527">
    <property type="term" value="F:exonuclease activity"/>
    <property type="evidence" value="ECO:0007669"/>
    <property type="project" value="UniProtKB-KW"/>
</dbReference>
<dbReference type="GO" id="GO:0005634">
    <property type="term" value="C:nucleus"/>
    <property type="evidence" value="ECO:0007669"/>
    <property type="project" value="UniProtKB-SubCell"/>
</dbReference>
<evidence type="ECO:0000256" key="6">
    <source>
        <dbReference type="ARBA" id="ARBA00023242"/>
    </source>
</evidence>
<evidence type="ECO:0000259" key="7">
    <source>
        <dbReference type="SMART" id="SM00479"/>
    </source>
</evidence>
<dbReference type="InterPro" id="IPR012337">
    <property type="entry name" value="RNaseH-like_sf"/>
</dbReference>
<sequence length="194" mass="22116">MWGTLYICCKREIHSAPCTTNKYHICELSKDDCLEGFVKTRPNNKLLSDMHAGVFAVDCEMCYTVRGSEITRVTVIDLNGKACFDKMIKPDFPILDYCTRFSGVTESDLVGITDRLPDIQKMLLKFINDKTILIGHSLDNDLRVLKILHNNVVDTSVVFPHKMGPPRKSALRYLAQEFLNVKIQDKGREKLFSL</sequence>
<keyword evidence="6" id="KW-0539">Nucleus</keyword>
<evidence type="ECO:0000256" key="3">
    <source>
        <dbReference type="ARBA" id="ARBA00022722"/>
    </source>
</evidence>
<keyword evidence="9" id="KW-1185">Reference proteome</keyword>
<dbReference type="InterPro" id="IPR036397">
    <property type="entry name" value="RNaseH_sf"/>
</dbReference>
<comment type="similarity">
    <text evidence="2">Belongs to the REXO1/REXO3 family.</text>
</comment>
<evidence type="ECO:0000256" key="1">
    <source>
        <dbReference type="ARBA" id="ARBA00004123"/>
    </source>
</evidence>
<dbReference type="PANTHER" id="PTHR12801">
    <property type="entry name" value="RNA EXONUCLEASE REXO1 / RECO3 FAMILY MEMBER-RELATED"/>
    <property type="match status" value="1"/>
</dbReference>
<dbReference type="PANTHER" id="PTHR12801:SF115">
    <property type="entry name" value="FI18136P1-RELATED"/>
    <property type="match status" value="1"/>
</dbReference>
<dbReference type="Proteomes" id="UP001558652">
    <property type="component" value="Unassembled WGS sequence"/>
</dbReference>
<dbReference type="Gene3D" id="3.30.420.10">
    <property type="entry name" value="Ribonuclease H-like superfamily/Ribonuclease H"/>
    <property type="match status" value="1"/>
</dbReference>
<evidence type="ECO:0000256" key="5">
    <source>
        <dbReference type="ARBA" id="ARBA00022839"/>
    </source>
</evidence>
<protein>
    <recommendedName>
        <fullName evidence="7">Exonuclease domain-containing protein</fullName>
    </recommendedName>
</protein>
<comment type="caution">
    <text evidence="8">The sequence shown here is derived from an EMBL/GenBank/DDBJ whole genome shotgun (WGS) entry which is preliminary data.</text>
</comment>